<dbReference type="OrthoDB" id="287770at2"/>
<dbReference type="Proteomes" id="UP000320176">
    <property type="component" value="Unassembled WGS sequence"/>
</dbReference>
<dbReference type="GO" id="GO:0005506">
    <property type="term" value="F:iron ion binding"/>
    <property type="evidence" value="ECO:0007669"/>
    <property type="project" value="InterPro"/>
</dbReference>
<protein>
    <recommendedName>
        <fullName evidence="5">Cytochrome C</fullName>
    </recommendedName>
</protein>
<evidence type="ECO:0000256" key="2">
    <source>
        <dbReference type="SAM" id="SignalP"/>
    </source>
</evidence>
<feature type="signal peptide" evidence="2">
    <location>
        <begin position="1"/>
        <end position="19"/>
    </location>
</feature>
<dbReference type="InterPro" id="IPR010980">
    <property type="entry name" value="Cyt_c/b562"/>
</dbReference>
<accession>A0A5C5ZYW2</accession>
<dbReference type="SUPFAM" id="SSF47175">
    <property type="entry name" value="Cytochromes"/>
    <property type="match status" value="1"/>
</dbReference>
<dbReference type="RefSeq" id="WP_146523480.1">
    <property type="nucleotide sequence ID" value="NZ_CP151726.1"/>
</dbReference>
<feature type="chain" id="PRO_5022691661" description="Cytochrome C" evidence="2">
    <location>
        <begin position="20"/>
        <end position="141"/>
    </location>
</feature>
<gene>
    <name evidence="3" type="ORF">Pla52n_65840</name>
</gene>
<keyword evidence="4" id="KW-1185">Reference proteome</keyword>
<feature type="region of interest" description="Disordered" evidence="1">
    <location>
        <begin position="19"/>
        <end position="38"/>
    </location>
</feature>
<dbReference type="EMBL" id="SJPN01000016">
    <property type="protein sequence ID" value="TWT91493.1"/>
    <property type="molecule type" value="Genomic_DNA"/>
</dbReference>
<dbReference type="GO" id="GO:0009055">
    <property type="term" value="F:electron transfer activity"/>
    <property type="evidence" value="ECO:0007669"/>
    <property type="project" value="InterPro"/>
</dbReference>
<keyword evidence="2" id="KW-0732">Signal</keyword>
<comment type="caution">
    <text evidence="3">The sequence shown here is derived from an EMBL/GenBank/DDBJ whole genome shotgun (WGS) entry which is preliminary data.</text>
</comment>
<proteinExistence type="predicted"/>
<sequence length="141" mass="15880" precursor="true">MIRLTLILLATLTFGVASGDEPVKPQQTDTASEDSSDIPDASVWMKKKMEYSQAILQGLAMSDFEAIRANAARMNKLNQVESFVRRKHPEYRTQLHTFHRVTTEIARQAEKKNIEGAALAFNQLTVSCVQCHVAMRNIDDE</sequence>
<evidence type="ECO:0000313" key="3">
    <source>
        <dbReference type="EMBL" id="TWT91493.1"/>
    </source>
</evidence>
<evidence type="ECO:0000256" key="1">
    <source>
        <dbReference type="SAM" id="MobiDB-lite"/>
    </source>
</evidence>
<reference evidence="3 4" key="1">
    <citation type="submission" date="2019-02" db="EMBL/GenBank/DDBJ databases">
        <title>Deep-cultivation of Planctomycetes and their phenomic and genomic characterization uncovers novel biology.</title>
        <authorList>
            <person name="Wiegand S."/>
            <person name="Jogler M."/>
            <person name="Boedeker C."/>
            <person name="Pinto D."/>
            <person name="Vollmers J."/>
            <person name="Rivas-Marin E."/>
            <person name="Kohn T."/>
            <person name="Peeters S.H."/>
            <person name="Heuer A."/>
            <person name="Rast P."/>
            <person name="Oberbeckmann S."/>
            <person name="Bunk B."/>
            <person name="Jeske O."/>
            <person name="Meyerdierks A."/>
            <person name="Storesund J.E."/>
            <person name="Kallscheuer N."/>
            <person name="Luecker S."/>
            <person name="Lage O.M."/>
            <person name="Pohl T."/>
            <person name="Merkel B.J."/>
            <person name="Hornburger P."/>
            <person name="Mueller R.-W."/>
            <person name="Bruemmer F."/>
            <person name="Labrenz M."/>
            <person name="Spormann A.M."/>
            <person name="Op Den Camp H."/>
            <person name="Overmann J."/>
            <person name="Amann R."/>
            <person name="Jetten M.S.M."/>
            <person name="Mascher T."/>
            <person name="Medema M.H."/>
            <person name="Devos D.P."/>
            <person name="Kaster A.-K."/>
            <person name="Ovreas L."/>
            <person name="Rohde M."/>
            <person name="Galperin M.Y."/>
            <person name="Jogler C."/>
        </authorList>
    </citation>
    <scope>NUCLEOTIDE SEQUENCE [LARGE SCALE GENOMIC DNA]</scope>
    <source>
        <strain evidence="3 4">Pla52n</strain>
    </source>
</reference>
<evidence type="ECO:0000313" key="4">
    <source>
        <dbReference type="Proteomes" id="UP000320176"/>
    </source>
</evidence>
<name>A0A5C5ZYW2_9BACT</name>
<dbReference type="GO" id="GO:0022900">
    <property type="term" value="P:electron transport chain"/>
    <property type="evidence" value="ECO:0007669"/>
    <property type="project" value="InterPro"/>
</dbReference>
<organism evidence="3 4">
    <name type="scientific">Stieleria varia</name>
    <dbReference type="NCBI Taxonomy" id="2528005"/>
    <lineage>
        <taxon>Bacteria</taxon>
        <taxon>Pseudomonadati</taxon>
        <taxon>Planctomycetota</taxon>
        <taxon>Planctomycetia</taxon>
        <taxon>Pirellulales</taxon>
        <taxon>Pirellulaceae</taxon>
        <taxon>Stieleria</taxon>
    </lineage>
</organism>
<dbReference type="GO" id="GO:0020037">
    <property type="term" value="F:heme binding"/>
    <property type="evidence" value="ECO:0007669"/>
    <property type="project" value="InterPro"/>
</dbReference>
<dbReference type="AlphaFoldDB" id="A0A5C5ZYW2"/>
<evidence type="ECO:0008006" key="5">
    <source>
        <dbReference type="Google" id="ProtNLM"/>
    </source>
</evidence>